<reference evidence="1 2" key="1">
    <citation type="submission" date="2018-11" db="EMBL/GenBank/DDBJ databases">
        <authorList>
            <consortium name="Pathogen Informatics"/>
        </authorList>
    </citation>
    <scope>NUCLEOTIDE SEQUENCE [LARGE SCALE GENOMIC DNA]</scope>
</reference>
<protein>
    <submittedName>
        <fullName evidence="1">Uncharacterized protein</fullName>
    </submittedName>
</protein>
<dbReference type="Proteomes" id="UP000281553">
    <property type="component" value="Unassembled WGS sequence"/>
</dbReference>
<evidence type="ECO:0000313" key="1">
    <source>
        <dbReference type="EMBL" id="VDN42740.1"/>
    </source>
</evidence>
<evidence type="ECO:0000313" key="2">
    <source>
        <dbReference type="Proteomes" id="UP000281553"/>
    </source>
</evidence>
<accession>A0A3P7NPS0</accession>
<proteinExistence type="predicted"/>
<gene>
    <name evidence="1" type="ORF">DILT_LOCUS18899</name>
</gene>
<organism evidence="1 2">
    <name type="scientific">Dibothriocephalus latus</name>
    <name type="common">Fish tapeworm</name>
    <name type="synonym">Diphyllobothrium latum</name>
    <dbReference type="NCBI Taxonomy" id="60516"/>
    <lineage>
        <taxon>Eukaryota</taxon>
        <taxon>Metazoa</taxon>
        <taxon>Spiralia</taxon>
        <taxon>Lophotrochozoa</taxon>
        <taxon>Platyhelminthes</taxon>
        <taxon>Cestoda</taxon>
        <taxon>Eucestoda</taxon>
        <taxon>Diphyllobothriidea</taxon>
        <taxon>Diphyllobothriidae</taxon>
        <taxon>Dibothriocephalus</taxon>
    </lineage>
</organism>
<dbReference type="AlphaFoldDB" id="A0A3P7NPS0"/>
<dbReference type="EMBL" id="UYRU01105537">
    <property type="protein sequence ID" value="VDN42740.1"/>
    <property type="molecule type" value="Genomic_DNA"/>
</dbReference>
<sequence>MVSQCLQFAERLRYHPGIDSFESAMDGGRCGLGTAAADLRTTRQFAWVDRLREVYDRLCGQVSYLLRGVVSQQDSVCLKSCARYLLFICSHFSRKFLLFAICCY</sequence>
<name>A0A3P7NPS0_DIBLA</name>
<dbReference type="OrthoDB" id="8918678at2759"/>
<keyword evidence="2" id="KW-1185">Reference proteome</keyword>